<protein>
    <submittedName>
        <fullName evidence="1">Toxin</fullName>
    </submittedName>
</protein>
<dbReference type="AlphaFoldDB" id="A0A1F5N7M4"/>
<reference evidence="1 2" key="1">
    <citation type="journal article" date="2016" name="Nat. Commun.">
        <title>Thousands of microbial genomes shed light on interconnected biogeochemical processes in an aquifer system.</title>
        <authorList>
            <person name="Anantharaman K."/>
            <person name="Brown C.T."/>
            <person name="Hug L.A."/>
            <person name="Sharon I."/>
            <person name="Castelle C.J."/>
            <person name="Probst A.J."/>
            <person name="Thomas B.C."/>
            <person name="Singh A."/>
            <person name="Wilkins M.J."/>
            <person name="Karaoz U."/>
            <person name="Brodie E.L."/>
            <person name="Williams K.H."/>
            <person name="Hubbard S.S."/>
            <person name="Banfield J.F."/>
        </authorList>
    </citation>
    <scope>NUCLEOTIDE SEQUENCE [LARGE SCALE GENOMIC DNA]</scope>
</reference>
<comment type="caution">
    <text evidence="1">The sequence shown here is derived from an EMBL/GenBank/DDBJ whole genome shotgun (WGS) entry which is preliminary data.</text>
</comment>
<sequence length="91" mass="10809">MKPFVWNEEKNQQLKVERGIGFEMIVEVIAQGYILDLLPHPNQKKYRGQRMFVVKIENYAYVVPFAEDNEKIFLKTIYPSRAATKKYIINQ</sequence>
<evidence type="ECO:0000313" key="1">
    <source>
        <dbReference type="EMBL" id="OGE73598.1"/>
    </source>
</evidence>
<accession>A0A1F5N7M4</accession>
<organism evidence="1 2">
    <name type="scientific">Candidatus Doudnabacteria bacterium RIFCSPHIGHO2_01_FULL_41_86</name>
    <dbReference type="NCBI Taxonomy" id="1817821"/>
    <lineage>
        <taxon>Bacteria</taxon>
        <taxon>Candidatus Doudnaibacteriota</taxon>
    </lineage>
</organism>
<dbReference type="EMBL" id="MFEH01000006">
    <property type="protein sequence ID" value="OGE73598.1"/>
    <property type="molecule type" value="Genomic_DNA"/>
</dbReference>
<dbReference type="STRING" id="1817821.A2717_00055"/>
<dbReference type="Proteomes" id="UP000177610">
    <property type="component" value="Unassembled WGS sequence"/>
</dbReference>
<gene>
    <name evidence="1" type="ORF">A2717_00055</name>
</gene>
<proteinExistence type="predicted"/>
<evidence type="ECO:0000313" key="2">
    <source>
        <dbReference type="Proteomes" id="UP000177610"/>
    </source>
</evidence>
<name>A0A1F5N7M4_9BACT</name>